<organism evidence="2 3">
    <name type="scientific">Cedecea colo</name>
    <dbReference type="NCBI Taxonomy" id="2552946"/>
    <lineage>
        <taxon>Bacteria</taxon>
        <taxon>Pseudomonadati</taxon>
        <taxon>Pseudomonadota</taxon>
        <taxon>Gammaproteobacteria</taxon>
        <taxon>Enterobacterales</taxon>
        <taxon>Enterobacteriaceae</taxon>
        <taxon>Cedecea</taxon>
    </lineage>
</organism>
<feature type="region of interest" description="Disordered" evidence="1">
    <location>
        <begin position="43"/>
        <end position="83"/>
    </location>
</feature>
<feature type="compositionally biased region" description="Polar residues" evidence="1">
    <location>
        <begin position="43"/>
        <end position="58"/>
    </location>
</feature>
<dbReference type="EMBL" id="SOYS01000005">
    <property type="protein sequence ID" value="NIY48439.1"/>
    <property type="molecule type" value="Genomic_DNA"/>
</dbReference>
<keyword evidence="3" id="KW-1185">Reference proteome</keyword>
<comment type="caution">
    <text evidence="2">The sequence shown here is derived from an EMBL/GenBank/DDBJ whole genome shotgun (WGS) entry which is preliminary data.</text>
</comment>
<evidence type="ECO:0000313" key="2">
    <source>
        <dbReference type="EMBL" id="NIY48439.1"/>
    </source>
</evidence>
<name>A0ABX0VN14_9ENTR</name>
<evidence type="ECO:0000256" key="1">
    <source>
        <dbReference type="SAM" id="MobiDB-lite"/>
    </source>
</evidence>
<accession>A0ABX0VN14</accession>
<gene>
    <name evidence="2" type="ORF">E2L00_13190</name>
</gene>
<reference evidence="2 3" key="1">
    <citation type="journal article" date="2020" name="Microorganisms">
        <title>Polyphasic Characterisation of Cedecea colo sp. nov., a New Enteric Bacterium Isolated from the Koala Hindgut.</title>
        <authorList>
            <person name="Boath J.M."/>
            <person name="Dakhal S."/>
            <person name="Van T.T.H."/>
            <person name="Moore R.J."/>
            <person name="Dekiwadia C."/>
            <person name="Macreadie I.G."/>
        </authorList>
    </citation>
    <scope>NUCLEOTIDE SEQUENCE [LARGE SCALE GENOMIC DNA]</scope>
    <source>
        <strain evidence="2 3">ZA</strain>
    </source>
</reference>
<protein>
    <submittedName>
        <fullName evidence="2">Uncharacterized protein</fullName>
    </submittedName>
</protein>
<evidence type="ECO:0000313" key="3">
    <source>
        <dbReference type="Proteomes" id="UP000697927"/>
    </source>
</evidence>
<sequence length="83" mass="9138">MGRLRTSIILFVWSAGPGISGVQVRSDRFQIIIGPQVNSCYEQLSSAPGSPSAQNTAGEQKKERKSLSEQTQHFERVDASFKL</sequence>
<dbReference type="Proteomes" id="UP000697927">
    <property type="component" value="Unassembled WGS sequence"/>
</dbReference>
<feature type="compositionally biased region" description="Basic and acidic residues" evidence="1">
    <location>
        <begin position="59"/>
        <end position="83"/>
    </location>
</feature>
<proteinExistence type="predicted"/>